<sequence>MLKAAALGTVAIAAQAQAETITYGNFMPAGHPINTQAVLPFFERMTEATGGEMTLDLQAGGVITGTKTTLEGIDSNLVTAGYVVDLYIPSSLPYSVTITNLGMNAASPLAGSAAATELHLTQCPGCVAEMEDYNTRTFAVQRITDYTMYCREGIETTADMAGKNIKVSSNWGLIVEKLGANAVNVQASEMYEAFQRGLIDCAVAPEIWLEQRSLWDTAKVVFDLPLGAFQGGHLMATNMDVYEDFDDATKEAYFGNMPKPITEVSAAYIGGDVSAREKAANHGVKYVEADDAFKAILAEARAENEALTIARAKDAGVDNPEELVAKFKELIAKWEAIKAEVNGDMDAFEARLKADIYDGLPR</sequence>
<dbReference type="EMBL" id="CYSE01000007">
    <property type="protein sequence ID" value="CUH81133.1"/>
    <property type="molecule type" value="Genomic_DNA"/>
</dbReference>
<name>A0A0P1GHE4_9RHOB</name>
<evidence type="ECO:0000313" key="7">
    <source>
        <dbReference type="Proteomes" id="UP000054935"/>
    </source>
</evidence>
<dbReference type="STRING" id="441103.TRN7648_03330"/>
<evidence type="ECO:0000256" key="2">
    <source>
        <dbReference type="ARBA" id="ARBA00009023"/>
    </source>
</evidence>
<evidence type="ECO:0000256" key="3">
    <source>
        <dbReference type="ARBA" id="ARBA00022448"/>
    </source>
</evidence>
<reference evidence="6 7" key="1">
    <citation type="submission" date="2015-09" db="EMBL/GenBank/DDBJ databases">
        <authorList>
            <consortium name="Swine Surveillance"/>
        </authorList>
    </citation>
    <scope>NUCLEOTIDE SEQUENCE [LARGE SCALE GENOMIC DNA]</scope>
    <source>
        <strain evidence="6 7">CECT 7648</strain>
    </source>
</reference>
<evidence type="ECO:0000313" key="6">
    <source>
        <dbReference type="EMBL" id="CUH81133.1"/>
    </source>
</evidence>
<comment type="similarity">
    <text evidence="2">Belongs to the bacterial solute-binding protein 7 family.</text>
</comment>
<dbReference type="AlphaFoldDB" id="A0A0P1GHE4"/>
<comment type="subcellular location">
    <subcellularLocation>
        <location evidence="1">Periplasm</location>
    </subcellularLocation>
</comment>
<dbReference type="Gene3D" id="3.40.190.170">
    <property type="entry name" value="Bacterial extracellular solute-binding protein, family 7"/>
    <property type="match status" value="1"/>
</dbReference>
<accession>A0A0P1GHE4</accession>
<keyword evidence="5" id="KW-0574">Periplasm</keyword>
<evidence type="ECO:0000256" key="1">
    <source>
        <dbReference type="ARBA" id="ARBA00004418"/>
    </source>
</evidence>
<dbReference type="Proteomes" id="UP000054935">
    <property type="component" value="Unassembled WGS sequence"/>
</dbReference>
<dbReference type="InterPro" id="IPR018389">
    <property type="entry name" value="DctP_fam"/>
</dbReference>
<dbReference type="PANTHER" id="PTHR33376:SF7">
    <property type="entry name" value="C4-DICARBOXYLATE-BINDING PROTEIN DCTB"/>
    <property type="match status" value="1"/>
</dbReference>
<dbReference type="GO" id="GO:0055085">
    <property type="term" value="P:transmembrane transport"/>
    <property type="evidence" value="ECO:0007669"/>
    <property type="project" value="InterPro"/>
</dbReference>
<evidence type="ECO:0000256" key="5">
    <source>
        <dbReference type="ARBA" id="ARBA00022764"/>
    </source>
</evidence>
<evidence type="ECO:0000256" key="4">
    <source>
        <dbReference type="ARBA" id="ARBA00022729"/>
    </source>
</evidence>
<keyword evidence="3" id="KW-0813">Transport</keyword>
<proteinExistence type="inferred from homology"/>
<gene>
    <name evidence="6" type="ORF">TRN7648_03330</name>
</gene>
<dbReference type="GO" id="GO:0042597">
    <property type="term" value="C:periplasmic space"/>
    <property type="evidence" value="ECO:0007669"/>
    <property type="project" value="UniProtKB-SubCell"/>
</dbReference>
<protein>
    <submittedName>
        <fullName evidence="6">TRAP-type mannitol/chloroaromatic compound transport system, periplasmic component</fullName>
    </submittedName>
</protein>
<keyword evidence="4" id="KW-0732">Signal</keyword>
<keyword evidence="7" id="KW-1185">Reference proteome</keyword>
<dbReference type="Pfam" id="PF03480">
    <property type="entry name" value="DctP"/>
    <property type="match status" value="1"/>
</dbReference>
<organism evidence="6 7">
    <name type="scientific">Tropicibacter naphthalenivorans</name>
    <dbReference type="NCBI Taxonomy" id="441103"/>
    <lineage>
        <taxon>Bacteria</taxon>
        <taxon>Pseudomonadati</taxon>
        <taxon>Pseudomonadota</taxon>
        <taxon>Alphaproteobacteria</taxon>
        <taxon>Rhodobacterales</taxon>
        <taxon>Roseobacteraceae</taxon>
        <taxon>Tropicibacter</taxon>
    </lineage>
</organism>
<dbReference type="RefSeq" id="WP_058248773.1">
    <property type="nucleotide sequence ID" value="NZ_CYSE01000007.1"/>
</dbReference>
<dbReference type="InterPro" id="IPR038404">
    <property type="entry name" value="TRAP_DctP_sf"/>
</dbReference>
<dbReference type="PANTHER" id="PTHR33376">
    <property type="match status" value="1"/>
</dbReference>